<reference evidence="1" key="1">
    <citation type="submission" date="2024-06" db="EMBL/GenBank/DDBJ databases">
        <title>Methylostella associata gen. nov., sp. nov., a novel Ancalomicrobiaceae-affiliated facultatively methylotrophic bacteria that feed on methanotrophs of the genus Methylococcus.</title>
        <authorList>
            <person name="Saltykova V."/>
            <person name="Danilova O.V."/>
            <person name="Oshkin I.Y."/>
            <person name="Belova S.E."/>
            <person name="Pimenov N.V."/>
            <person name="Dedysh S.N."/>
        </authorList>
    </citation>
    <scope>NUCLEOTIDE SEQUENCE</scope>
    <source>
        <strain evidence="1">S20</strain>
    </source>
</reference>
<dbReference type="AlphaFoldDB" id="A0AAU7X5X7"/>
<sequence>MVQRRPVFASGGLALALLAGLMLAALLPARPARAEAPVDVALILAVDVSYSMDEEEQKLQREGYAVGITSRDVLQAIARGRYGRIAVAYVEWAGALEQQVLIDWRIVDGEASAKAFAAELLGKPYRRISRTSISGALIFAAPLFDKLGLPATRRVIDVSGDGPNNQGLPVEQARDDIVGRGITVNGLPIVLKRPYRSMFDIDDLDIYYRDCVIGGEGAFMIPVRDLKAFGDAVRTKLLLEVAGLMPAADPAPRALPAAAGPTVSCMIGERQWRERWGN</sequence>
<dbReference type="KEGG" id="mflg:ABS361_15485"/>
<proteinExistence type="predicted"/>
<name>A0AAU7X5X7_9HYPH</name>
<gene>
    <name evidence="1" type="ORF">ABS361_15485</name>
</gene>
<dbReference type="RefSeq" id="WP_407048582.1">
    <property type="nucleotide sequence ID" value="NZ_CP158568.1"/>
</dbReference>
<organism evidence="1">
    <name type="scientific">Methyloraptor flagellatus</name>
    <dbReference type="NCBI Taxonomy" id="3162530"/>
    <lineage>
        <taxon>Bacteria</taxon>
        <taxon>Pseudomonadati</taxon>
        <taxon>Pseudomonadota</taxon>
        <taxon>Alphaproteobacteria</taxon>
        <taxon>Hyphomicrobiales</taxon>
        <taxon>Ancalomicrobiaceae</taxon>
        <taxon>Methyloraptor</taxon>
    </lineage>
</organism>
<dbReference type="Pfam" id="PF06707">
    <property type="entry name" value="DUF1194"/>
    <property type="match status" value="1"/>
</dbReference>
<dbReference type="InterPro" id="IPR010607">
    <property type="entry name" value="DUF1194"/>
</dbReference>
<evidence type="ECO:0000313" key="1">
    <source>
        <dbReference type="EMBL" id="XBY43481.1"/>
    </source>
</evidence>
<accession>A0AAU7X5X7</accession>
<dbReference type="EMBL" id="CP158568">
    <property type="protein sequence ID" value="XBY43481.1"/>
    <property type="molecule type" value="Genomic_DNA"/>
</dbReference>
<dbReference type="InterPro" id="IPR036465">
    <property type="entry name" value="vWFA_dom_sf"/>
</dbReference>
<protein>
    <submittedName>
        <fullName evidence="1">DUF1194 domain-containing protein</fullName>
    </submittedName>
</protein>
<dbReference type="SUPFAM" id="SSF53300">
    <property type="entry name" value="vWA-like"/>
    <property type="match status" value="1"/>
</dbReference>